<evidence type="ECO:0000256" key="2">
    <source>
        <dbReference type="ARBA" id="ARBA00022803"/>
    </source>
</evidence>
<keyword evidence="1" id="KW-0677">Repeat</keyword>
<dbReference type="InterPro" id="IPR021183">
    <property type="entry name" value="NatA_aux_su"/>
</dbReference>
<name>A0A3B0N2T7_THEAN</name>
<dbReference type="GO" id="GO:0005737">
    <property type="term" value="C:cytoplasm"/>
    <property type="evidence" value="ECO:0007669"/>
    <property type="project" value="UniProtKB-ARBA"/>
</dbReference>
<feature type="region of interest" description="Disordered" evidence="5">
    <location>
        <begin position="1166"/>
        <end position="1192"/>
    </location>
</feature>
<feature type="compositionally biased region" description="Gly residues" evidence="5">
    <location>
        <begin position="1043"/>
        <end position="1055"/>
    </location>
</feature>
<feature type="compositionally biased region" description="Low complexity" evidence="5">
    <location>
        <begin position="381"/>
        <end position="400"/>
    </location>
</feature>
<evidence type="ECO:0000313" key="6">
    <source>
        <dbReference type="EMBL" id="SVP89331.1"/>
    </source>
</evidence>
<reference evidence="7" key="1">
    <citation type="submission" date="2018-07" db="EMBL/GenBank/DDBJ databases">
        <authorList>
            <person name="Quirk P.G."/>
            <person name="Krulwich T.A."/>
        </authorList>
    </citation>
    <scope>NUCLEOTIDE SEQUENCE</scope>
    <source>
        <strain evidence="7">Anand</strain>
    </source>
</reference>
<feature type="region of interest" description="Disordered" evidence="5">
    <location>
        <begin position="975"/>
        <end position="998"/>
    </location>
</feature>
<keyword evidence="7" id="KW-0675">Receptor</keyword>
<feature type="repeat" description="TPR" evidence="3">
    <location>
        <begin position="163"/>
        <end position="196"/>
    </location>
</feature>
<dbReference type="VEuPathDB" id="PiroplasmaDB:TA09610"/>
<dbReference type="EMBL" id="UIVT01000001">
    <property type="protein sequence ID" value="SVP89331.1"/>
    <property type="molecule type" value="Genomic_DNA"/>
</dbReference>
<protein>
    <submittedName>
        <fullName evidence="7">Tetratricopeptide repeat/NMDA receptor-regulated protein 1, putative</fullName>
    </submittedName>
</protein>
<dbReference type="SMART" id="SM00028">
    <property type="entry name" value="TPR"/>
    <property type="match status" value="5"/>
</dbReference>
<feature type="coiled-coil region" evidence="4">
    <location>
        <begin position="905"/>
        <end position="939"/>
    </location>
</feature>
<feature type="region of interest" description="Disordered" evidence="5">
    <location>
        <begin position="80"/>
        <end position="142"/>
    </location>
</feature>
<evidence type="ECO:0000313" key="7">
    <source>
        <dbReference type="EMBL" id="SVP90471.1"/>
    </source>
</evidence>
<dbReference type="Gene3D" id="1.25.40.1010">
    <property type="match status" value="1"/>
</dbReference>
<keyword evidence="2 3" id="KW-0802">TPR repeat</keyword>
<dbReference type="SUPFAM" id="SSF48452">
    <property type="entry name" value="TPR-like"/>
    <property type="match status" value="2"/>
</dbReference>
<keyword evidence="4" id="KW-0175">Coiled coil</keyword>
<dbReference type="InterPro" id="IPR011990">
    <property type="entry name" value="TPR-like_helical_dom_sf"/>
</dbReference>
<feature type="region of interest" description="Disordered" evidence="5">
    <location>
        <begin position="1036"/>
        <end position="1058"/>
    </location>
</feature>
<dbReference type="Pfam" id="PF12569">
    <property type="entry name" value="NatA_aux_su"/>
    <property type="match status" value="1"/>
</dbReference>
<feature type="compositionally biased region" description="Low complexity" evidence="5">
    <location>
        <begin position="1176"/>
        <end position="1190"/>
    </location>
</feature>
<organism evidence="7">
    <name type="scientific">Theileria annulata</name>
    <dbReference type="NCBI Taxonomy" id="5874"/>
    <lineage>
        <taxon>Eukaryota</taxon>
        <taxon>Sar</taxon>
        <taxon>Alveolata</taxon>
        <taxon>Apicomplexa</taxon>
        <taxon>Aconoidasida</taxon>
        <taxon>Piroplasmida</taxon>
        <taxon>Theileriidae</taxon>
        <taxon>Theileria</taxon>
    </lineage>
</organism>
<feature type="region of interest" description="Disordered" evidence="5">
    <location>
        <begin position="381"/>
        <end position="409"/>
    </location>
</feature>
<dbReference type="PANTHER" id="PTHR22767:SF2">
    <property type="entry name" value="N(ALPHA)-ACETYLTRANSFERASE 15_16, ISOFORM A"/>
    <property type="match status" value="1"/>
</dbReference>
<feature type="compositionally biased region" description="Basic and acidic residues" evidence="5">
    <location>
        <begin position="87"/>
        <end position="142"/>
    </location>
</feature>
<evidence type="ECO:0000256" key="4">
    <source>
        <dbReference type="SAM" id="Coils"/>
    </source>
</evidence>
<evidence type="ECO:0000256" key="5">
    <source>
        <dbReference type="SAM" id="MobiDB-lite"/>
    </source>
</evidence>
<dbReference type="InterPro" id="IPR019734">
    <property type="entry name" value="TPR_rpt"/>
</dbReference>
<evidence type="ECO:0000256" key="1">
    <source>
        <dbReference type="ARBA" id="ARBA00022737"/>
    </source>
</evidence>
<dbReference type="PROSITE" id="PS50005">
    <property type="entry name" value="TPR"/>
    <property type="match status" value="1"/>
</dbReference>
<gene>
    <name evidence="6" type="ORF">TAT_000118400</name>
    <name evidence="7" type="ORF">TAV_000117700</name>
</gene>
<evidence type="ECO:0000256" key="3">
    <source>
        <dbReference type="PROSITE-ProRule" id="PRU00339"/>
    </source>
</evidence>
<dbReference type="Gene3D" id="1.25.40.1040">
    <property type="match status" value="3"/>
</dbReference>
<proteinExistence type="predicted"/>
<dbReference type="PANTHER" id="PTHR22767">
    <property type="entry name" value="N-TERMINAL ACETYLTRANSFERASE-RELATED"/>
    <property type="match status" value="1"/>
</dbReference>
<sequence>MTNQELKVGPTTSVQILSSKDASSFKTMMVIYILFILELYNNKSYKKALKIADTILTKNPNHGETLSIKALLLLSLSHTNNTTTNTTHDRSHETTGKRTNEKKNEKSNESTKNSSHEKSNETRKIVTNEKSHERTNEKTNEEKDMSEIIEIAKRGLRNGINSYICWYSLGMIYRNMRRYKDTIKCYIMAYKLDMKNERLLREICSLEIEINDYSGFRKYASIQLKLKPKEYREWLIFAFSQHLCGNLKLAIEILEEADKLFTHNNIDELELSESIMYHAMLYEHLHEYIKCSSLLQLKSHLVKDQLTFLELKAKADFFSNNIKSANEIYKKLIHLYPSNCKFLFLYFLTHTNINIRKLFTINIEYIQKDIRLRYGDWSTATNSTNSSKDSSSTTGTVKGTIGPSTVTEENSTTRFAAPGKGANSMGMECTPGKGANFTATECTMGNSTEGSEGASDGTGTVGPSTVTEESCIILSEEIFDIDGEYSIGGWLLENKLYNNINYYLLHNNINGKNNINGNSLNNDKLLVNSINSINFGKKSYNPINLYNENLYNESLYKIFENLDYKEYVKKMMRKLNKKIDIEKIISIEELIKVINCYIEILDSNIIYRKIMKKDNYPLYILTRELKESEENLLLETLDELNLKDKFVYNSFQFLFSNNLNFYTRAKKFILTSIELGKINIIKTFTHVLTYKKFYILLYICYEFLGTVLGHTDRSTVVPGSSSTVVPGTGKDTVGASTVTEGKGANFMGMECTSEKNNNEIAVVTNSRESSTFVDIVDSKGVGEGIGAVGPSTVTGTVTEKKIYNNYFKLIIIILMGQLYDNLGLYNEALEVVNKGFEITLTSIDLLCLRGKIYKHLCQYLNSFNDYNLASELDKSDRQISVKCSKAFIRINNFKLAHLKWKSFLIEDINNKFNNLNNINKENINEKENIKENVKEIENNIEIPSFKFLIMIYLQKYFLILINRINSLTVLGPTENSTTGKRANDTFGTPGKGANSTAMECTTGKGANSTLMECTSEKNSNEIAVVTKSGESGTFSVDTNTRGLGTGTEDGEGTSGTVGASTVTEESLIEIYLGYKEILEKHLEIYTNQLDFHNYCLNRLSYRIYYNFLKLKNNFCTHYYFLKSFKNIIKIVLELVSHVTVPVTVLGQTDTNSTNCSTSEKNSNKVAAVTKTRESGTNSNTENGEDTNTNEVPYGDKEVPFGDAVGASTVMEKYKDEINYCIEWMKIVLGLRVYYPGLYALFYKLANITNMNILFKLQCIMRCYYSSKCNPFNHHLIQLISHLLVQLQFSIQSRQSGQSGQSGQCGQSTGQCGQSTGQSGQSTLSTGLTVHTIGLNLTEFEKNLIIKVLKICIPYESLINKIIHTINTVTVSGSTANSSTSTKDIKDISSTTGTVGASTVMNNWSREYIDNIKEYIINMRYDYKGLKGLVMTSYNDREVEYLEDIFMDFKRIYEGIHYNDYIKIQKFLMEVICTCHKSQNQQFLITQLQLLQSQYTKR</sequence>
<dbReference type="EMBL" id="UIVS01000001">
    <property type="protein sequence ID" value="SVP90471.1"/>
    <property type="molecule type" value="Genomic_DNA"/>
</dbReference>
<accession>A0A3B0N2T7</accession>